<comment type="caution">
    <text evidence="1">The sequence shown here is derived from an EMBL/GenBank/DDBJ whole genome shotgun (WGS) entry which is preliminary data.</text>
</comment>
<evidence type="ECO:0000313" key="1">
    <source>
        <dbReference type="EMBL" id="GAA4010140.1"/>
    </source>
</evidence>
<reference evidence="2" key="1">
    <citation type="journal article" date="2019" name="Int. J. Syst. Evol. Microbiol.">
        <title>The Global Catalogue of Microorganisms (GCM) 10K type strain sequencing project: providing services to taxonomists for standard genome sequencing and annotation.</title>
        <authorList>
            <consortium name="The Broad Institute Genomics Platform"/>
            <consortium name="The Broad Institute Genome Sequencing Center for Infectious Disease"/>
            <person name="Wu L."/>
            <person name="Ma J."/>
        </authorList>
    </citation>
    <scope>NUCLEOTIDE SEQUENCE [LARGE SCALE GENOMIC DNA]</scope>
    <source>
        <strain evidence="2">JCM 17342</strain>
    </source>
</reference>
<organism evidence="1 2">
    <name type="scientific">Allokutzneria multivorans</name>
    <dbReference type="NCBI Taxonomy" id="1142134"/>
    <lineage>
        <taxon>Bacteria</taxon>
        <taxon>Bacillati</taxon>
        <taxon>Actinomycetota</taxon>
        <taxon>Actinomycetes</taxon>
        <taxon>Pseudonocardiales</taxon>
        <taxon>Pseudonocardiaceae</taxon>
        <taxon>Allokutzneria</taxon>
    </lineage>
</organism>
<keyword evidence="2" id="KW-1185">Reference proteome</keyword>
<name>A0ABP7SDN4_9PSEU</name>
<accession>A0ABP7SDN4</accession>
<proteinExistence type="predicted"/>
<sequence>MTTPPIEVLADERYGVRVVVQPVHKPLDQLVHDDLADDPDFLTEMLTAAENPQVATWEMSADNCQVAITDTRVTITNPHNGQTTHLDRAEFASVLRRVAERLDIDVPSPGAGSQA</sequence>
<dbReference type="Proteomes" id="UP001501747">
    <property type="component" value="Unassembled WGS sequence"/>
</dbReference>
<evidence type="ECO:0000313" key="2">
    <source>
        <dbReference type="Proteomes" id="UP001501747"/>
    </source>
</evidence>
<dbReference type="EMBL" id="BAABAL010000012">
    <property type="protein sequence ID" value="GAA4010140.1"/>
    <property type="molecule type" value="Genomic_DNA"/>
</dbReference>
<protein>
    <submittedName>
        <fullName evidence="1">Uncharacterized protein</fullName>
    </submittedName>
</protein>
<dbReference type="RefSeq" id="WP_344876073.1">
    <property type="nucleotide sequence ID" value="NZ_BAABAL010000012.1"/>
</dbReference>
<gene>
    <name evidence="1" type="ORF">GCM10022247_35370</name>
</gene>